<keyword evidence="1" id="KW-0472">Membrane</keyword>
<evidence type="ECO:0000313" key="3">
    <source>
        <dbReference type="Proteomes" id="UP001168552"/>
    </source>
</evidence>
<name>A0ABT8F852_9BACT</name>
<dbReference type="Proteomes" id="UP001168552">
    <property type="component" value="Unassembled WGS sequence"/>
</dbReference>
<evidence type="ECO:0008006" key="4">
    <source>
        <dbReference type="Google" id="ProtNLM"/>
    </source>
</evidence>
<reference evidence="2" key="1">
    <citation type="submission" date="2023-06" db="EMBL/GenBank/DDBJ databases">
        <title>Cytophagales bacterium Strain LB-30, isolated from soil.</title>
        <authorList>
            <person name="Liu B."/>
        </authorList>
    </citation>
    <scope>NUCLEOTIDE SEQUENCE</scope>
    <source>
        <strain evidence="2">LB-30</strain>
    </source>
</reference>
<keyword evidence="1" id="KW-0812">Transmembrane</keyword>
<organism evidence="2 3">
    <name type="scientific">Shiella aurantiaca</name>
    <dbReference type="NCBI Taxonomy" id="3058365"/>
    <lineage>
        <taxon>Bacteria</taxon>
        <taxon>Pseudomonadati</taxon>
        <taxon>Bacteroidota</taxon>
        <taxon>Cytophagia</taxon>
        <taxon>Cytophagales</taxon>
        <taxon>Shiellaceae</taxon>
        <taxon>Shiella</taxon>
    </lineage>
</organism>
<dbReference type="EMBL" id="JAUHJS010000007">
    <property type="protein sequence ID" value="MDN4166645.1"/>
    <property type="molecule type" value="Genomic_DNA"/>
</dbReference>
<feature type="transmembrane region" description="Helical" evidence="1">
    <location>
        <begin position="49"/>
        <end position="67"/>
    </location>
</feature>
<feature type="transmembrane region" description="Helical" evidence="1">
    <location>
        <begin position="16"/>
        <end position="37"/>
    </location>
</feature>
<sequence length="79" mass="8418">MKRVSRIVIDKQVKKAVYLFSLIFMFGVSIGFAQPGSGDPGGGSDPDNPVPITGIEILLGLGGAYGAKKLMDKRKNTHL</sequence>
<protein>
    <recommendedName>
        <fullName evidence="4">PEP-CTERM sorting domain-containing protein</fullName>
    </recommendedName>
</protein>
<comment type="caution">
    <text evidence="2">The sequence shown here is derived from an EMBL/GenBank/DDBJ whole genome shotgun (WGS) entry which is preliminary data.</text>
</comment>
<evidence type="ECO:0000256" key="1">
    <source>
        <dbReference type="SAM" id="Phobius"/>
    </source>
</evidence>
<gene>
    <name evidence="2" type="ORF">QWY31_14135</name>
</gene>
<accession>A0ABT8F852</accession>
<keyword evidence="1" id="KW-1133">Transmembrane helix</keyword>
<keyword evidence="3" id="KW-1185">Reference proteome</keyword>
<proteinExistence type="predicted"/>
<evidence type="ECO:0000313" key="2">
    <source>
        <dbReference type="EMBL" id="MDN4166645.1"/>
    </source>
</evidence>
<dbReference type="RefSeq" id="WP_320005183.1">
    <property type="nucleotide sequence ID" value="NZ_JAUHJS010000007.1"/>
</dbReference>